<protein>
    <submittedName>
        <fullName evidence="2">Uncharacterized protein</fullName>
    </submittedName>
</protein>
<reference evidence="2" key="1">
    <citation type="journal article" date="2015" name="Nature">
        <title>Complex archaea that bridge the gap between prokaryotes and eukaryotes.</title>
        <authorList>
            <person name="Spang A."/>
            <person name="Saw J.H."/>
            <person name="Jorgensen S.L."/>
            <person name="Zaremba-Niedzwiedzka K."/>
            <person name="Martijn J."/>
            <person name="Lind A.E."/>
            <person name="van Eijk R."/>
            <person name="Schleper C."/>
            <person name="Guy L."/>
            <person name="Ettema T.J."/>
        </authorList>
    </citation>
    <scope>NUCLEOTIDE SEQUENCE</scope>
</reference>
<organism evidence="2">
    <name type="scientific">marine sediment metagenome</name>
    <dbReference type="NCBI Taxonomy" id="412755"/>
    <lineage>
        <taxon>unclassified sequences</taxon>
        <taxon>metagenomes</taxon>
        <taxon>ecological metagenomes</taxon>
    </lineage>
</organism>
<gene>
    <name evidence="2" type="ORF">LCGC14_0739340</name>
</gene>
<feature type="compositionally biased region" description="Gly residues" evidence="1">
    <location>
        <begin position="60"/>
        <end position="70"/>
    </location>
</feature>
<name>A0A0F9QS67_9ZZZZ</name>
<evidence type="ECO:0000256" key="1">
    <source>
        <dbReference type="SAM" id="MobiDB-lite"/>
    </source>
</evidence>
<comment type="caution">
    <text evidence="2">The sequence shown here is derived from an EMBL/GenBank/DDBJ whole genome shotgun (WGS) entry which is preliminary data.</text>
</comment>
<dbReference type="AlphaFoldDB" id="A0A0F9QS67"/>
<sequence length="70" mass="7547">MGIITVSISGSFMSRPTEKFSALHGGHAQAVAETIEWLSKEVLPKAIQQDHMQHSLGEKPGIGFGKGRET</sequence>
<dbReference type="EMBL" id="LAZR01001741">
    <property type="protein sequence ID" value="KKN39822.1"/>
    <property type="molecule type" value="Genomic_DNA"/>
</dbReference>
<evidence type="ECO:0000313" key="2">
    <source>
        <dbReference type="EMBL" id="KKN39822.1"/>
    </source>
</evidence>
<proteinExistence type="predicted"/>
<accession>A0A0F9QS67</accession>
<feature type="region of interest" description="Disordered" evidence="1">
    <location>
        <begin position="51"/>
        <end position="70"/>
    </location>
</feature>